<dbReference type="Gene3D" id="3.30.40.10">
    <property type="entry name" value="Zinc/RING finger domain, C3HC4 (zinc finger)"/>
    <property type="match status" value="1"/>
</dbReference>
<dbReference type="Pfam" id="PF13445">
    <property type="entry name" value="zf-RING_UBOX"/>
    <property type="match status" value="1"/>
</dbReference>
<keyword evidence="2" id="KW-0479">Metal-binding</keyword>
<accession>A0ABD3XQ60</accession>
<dbReference type="SMART" id="SM00184">
    <property type="entry name" value="RING"/>
    <property type="match status" value="1"/>
</dbReference>
<proteinExistence type="predicted"/>
<protein>
    <submittedName>
        <fullName evidence="8">Uncharacterized protein</fullName>
    </submittedName>
</protein>
<dbReference type="EMBL" id="JBJQND010000001">
    <property type="protein sequence ID" value="KAL3888362.1"/>
    <property type="molecule type" value="Genomic_DNA"/>
</dbReference>
<name>A0ABD3XQ60_SINWO</name>
<dbReference type="AlphaFoldDB" id="A0ABD3XQ60"/>
<dbReference type="GO" id="GO:0008270">
    <property type="term" value="F:zinc ion binding"/>
    <property type="evidence" value="ECO:0007669"/>
    <property type="project" value="UniProtKB-KW"/>
</dbReference>
<dbReference type="InterPro" id="IPR047153">
    <property type="entry name" value="TRIM45/56/19-like"/>
</dbReference>
<dbReference type="SUPFAM" id="SSF57845">
    <property type="entry name" value="B-box zinc-binding domain"/>
    <property type="match status" value="1"/>
</dbReference>
<dbReference type="SUPFAM" id="SSF57850">
    <property type="entry name" value="RING/U-box"/>
    <property type="match status" value="1"/>
</dbReference>
<dbReference type="Proteomes" id="UP001634394">
    <property type="component" value="Unassembled WGS sequence"/>
</dbReference>
<dbReference type="InterPro" id="IPR011042">
    <property type="entry name" value="6-blade_b-propeller_TolB-like"/>
</dbReference>
<dbReference type="InterPro" id="IPR001841">
    <property type="entry name" value="Znf_RING"/>
</dbReference>
<keyword evidence="9" id="KW-1185">Reference proteome</keyword>
<evidence type="ECO:0000259" key="7">
    <source>
        <dbReference type="PROSITE" id="PS50119"/>
    </source>
</evidence>
<feature type="domain" description="B box-type" evidence="7">
    <location>
        <begin position="108"/>
        <end position="158"/>
    </location>
</feature>
<sequence length="668" mass="75710">MATTSEDLIASDSSEGIEPNVSDDLNCTLCLKVFRSPRSLPCSHSFCHDCLQSRISHSASVKDTLKEFSCPICETCVHLGEDIALDKCVYSFPLNTLLLSVLIKLKVKVDIVCEACQVLDITYPAKNICVVCEQALCENCSKVHNYLRYSNTHAILKVDELPSRQDILLKHNSMFKCVDHEHNPLDLYCKSHEVQLCSKCFKSKHNSCSEVVDVNNESPNISDILNDVNVQIKELEAQYKIFTDINVSNLKQLDSQIHIVMKEISTMKTRINTALDDMETRVKTECQKVYYDEENKLEKLNLRFKSQIMSIRNSKFIINSVCELATKSQTFLLAKRTLSELSLSLSKVDERYHDNEFFKLELKINPQLKSVVSVPRGELVKMKITRNDENAVITQGFISRKGCMVEAVGVREIKAHGDDSPWYTDVVYVSPDHVILSDYEHEVCQLLDTLFNSVCVYRLPGYPWQVSVVCQNEIAVSMPGNQTIQFLSVKDNTITHTREVQTRHMCSGIAIVSQDEMIVSGPCGKDSLYYWSLVTLDGKEKSYHEFDGKGGAETYVVLNTLKTRIYISVSLGNTIHCFMFDGQKHFTFRHQDLDVTQKVAIDRDDNVYVVGSKSHNIFQLSPDGILIQIITNDIPNLPMAMCLNDEGDRFLLTCVDSTDVHEFKFALT</sequence>
<dbReference type="PANTHER" id="PTHR25462:SF296">
    <property type="entry name" value="MEIOTIC P26, ISOFORM F"/>
    <property type="match status" value="1"/>
</dbReference>
<dbReference type="InterPro" id="IPR017907">
    <property type="entry name" value="Znf_RING_CS"/>
</dbReference>
<dbReference type="PROSITE" id="PS50089">
    <property type="entry name" value="ZF_RING_2"/>
    <property type="match status" value="1"/>
</dbReference>
<evidence type="ECO:0000313" key="8">
    <source>
        <dbReference type="EMBL" id="KAL3888362.1"/>
    </source>
</evidence>
<keyword evidence="1" id="KW-0597">Phosphoprotein</keyword>
<dbReference type="InterPro" id="IPR000315">
    <property type="entry name" value="Znf_B-box"/>
</dbReference>
<dbReference type="SUPFAM" id="SSF63829">
    <property type="entry name" value="Calcium-dependent phosphotriesterase"/>
    <property type="match status" value="1"/>
</dbReference>
<organism evidence="8 9">
    <name type="scientific">Sinanodonta woodiana</name>
    <name type="common">Chinese pond mussel</name>
    <name type="synonym">Anodonta woodiana</name>
    <dbReference type="NCBI Taxonomy" id="1069815"/>
    <lineage>
        <taxon>Eukaryota</taxon>
        <taxon>Metazoa</taxon>
        <taxon>Spiralia</taxon>
        <taxon>Lophotrochozoa</taxon>
        <taxon>Mollusca</taxon>
        <taxon>Bivalvia</taxon>
        <taxon>Autobranchia</taxon>
        <taxon>Heteroconchia</taxon>
        <taxon>Palaeoheterodonta</taxon>
        <taxon>Unionida</taxon>
        <taxon>Unionoidea</taxon>
        <taxon>Unionidae</taxon>
        <taxon>Unioninae</taxon>
        <taxon>Sinanodonta</taxon>
    </lineage>
</organism>
<comment type="caution">
    <text evidence="8">The sequence shown here is derived from an EMBL/GenBank/DDBJ whole genome shotgun (WGS) entry which is preliminary data.</text>
</comment>
<evidence type="ECO:0000256" key="1">
    <source>
        <dbReference type="ARBA" id="ARBA00022553"/>
    </source>
</evidence>
<dbReference type="PANTHER" id="PTHR25462">
    <property type="entry name" value="BONUS, ISOFORM C-RELATED"/>
    <property type="match status" value="1"/>
</dbReference>
<evidence type="ECO:0000259" key="6">
    <source>
        <dbReference type="PROSITE" id="PS50089"/>
    </source>
</evidence>
<feature type="domain" description="RING-type" evidence="6">
    <location>
        <begin position="27"/>
        <end position="74"/>
    </location>
</feature>
<dbReference type="Gene3D" id="2.120.10.30">
    <property type="entry name" value="TolB, C-terminal domain"/>
    <property type="match status" value="1"/>
</dbReference>
<evidence type="ECO:0000256" key="5">
    <source>
        <dbReference type="PROSITE-ProRule" id="PRU00024"/>
    </source>
</evidence>
<gene>
    <name evidence="8" type="ORF">ACJMK2_000730</name>
</gene>
<reference evidence="8 9" key="1">
    <citation type="submission" date="2024-11" db="EMBL/GenBank/DDBJ databases">
        <title>Chromosome-level genome assembly of the freshwater bivalve Anodonta woodiana.</title>
        <authorList>
            <person name="Chen X."/>
        </authorList>
    </citation>
    <scope>NUCLEOTIDE SEQUENCE [LARGE SCALE GENOMIC DNA]</scope>
    <source>
        <strain evidence="8">MN2024</strain>
        <tissue evidence="8">Gills</tissue>
    </source>
</reference>
<dbReference type="PROSITE" id="PS50119">
    <property type="entry name" value="ZF_BBOX"/>
    <property type="match status" value="2"/>
</dbReference>
<keyword evidence="4" id="KW-0862">Zinc</keyword>
<evidence type="ECO:0000256" key="4">
    <source>
        <dbReference type="ARBA" id="ARBA00022833"/>
    </source>
</evidence>
<evidence type="ECO:0000313" key="9">
    <source>
        <dbReference type="Proteomes" id="UP001634394"/>
    </source>
</evidence>
<dbReference type="InterPro" id="IPR027370">
    <property type="entry name" value="Znf-RING_euk"/>
</dbReference>
<evidence type="ECO:0000256" key="2">
    <source>
        <dbReference type="ARBA" id="ARBA00022723"/>
    </source>
</evidence>
<dbReference type="Gene3D" id="3.30.160.60">
    <property type="entry name" value="Classic Zinc Finger"/>
    <property type="match status" value="1"/>
</dbReference>
<feature type="domain" description="B box-type" evidence="7">
    <location>
        <begin position="172"/>
        <end position="206"/>
    </location>
</feature>
<keyword evidence="3 5" id="KW-0863">Zinc-finger</keyword>
<evidence type="ECO:0000256" key="3">
    <source>
        <dbReference type="ARBA" id="ARBA00022771"/>
    </source>
</evidence>
<dbReference type="CDD" id="cd00021">
    <property type="entry name" value="Bbox_SF"/>
    <property type="match status" value="1"/>
</dbReference>
<dbReference type="InterPro" id="IPR013083">
    <property type="entry name" value="Znf_RING/FYVE/PHD"/>
</dbReference>
<dbReference type="PROSITE" id="PS00518">
    <property type="entry name" value="ZF_RING_1"/>
    <property type="match status" value="1"/>
</dbReference>